<protein>
    <recommendedName>
        <fullName evidence="5">EGF-like domain-containing protein</fullName>
    </recommendedName>
</protein>
<feature type="chain" id="PRO_5046100793" description="EGF-like domain-containing protein" evidence="2">
    <location>
        <begin position="39"/>
        <end position="460"/>
    </location>
</feature>
<sequence>ERSIWVVLAQILLLLRRTFPPMVRLTSVLLLLVIGTAAQHSEKGVCNVDTGGSCKVFGCNDWRGGAKCDKEAGYKCMCPPGKCSSKDGICVEEDKHAASQYDVNTGSTCDPILGFWGCSADLGPTDCVAGKCLCEAGKFYICHEVPDTEGQRTMSGCSKECKCQKPSDWGSKAQCVPKNTRRPGVGSRRPAVVMLPLLPRPLLAIRNFSVERLHALFDVLLGCVTVVTEFVGFLKFAMLALHVDLRIIPVMIGFRSSRAAELNGLDFMEHRYDDGSLGTDPNVVTVITESAMRDCLAQRMVRHLSPTKRYSYNSPAETCLVADSAGSNLPNAPCDARASSSGEASTELGAQRARESAPDERGVRQPSGAPASRASTAPSSTSEAPGNGQLPSQEELAREVAALRAAVKPLGEQRAVQTAAAGAEQTDGAALGALRGSSLAGMGRAGALRQLLHETEKVMA</sequence>
<gene>
    <name evidence="3" type="ORF">PCOR1329_LOCUS80819</name>
</gene>
<keyword evidence="4" id="KW-1185">Reference proteome</keyword>
<comment type="caution">
    <text evidence="3">The sequence shown here is derived from an EMBL/GenBank/DDBJ whole genome shotgun (WGS) entry which is preliminary data.</text>
</comment>
<accession>A0ABN9Y0Y2</accession>
<organism evidence="3 4">
    <name type="scientific">Prorocentrum cordatum</name>
    <dbReference type="NCBI Taxonomy" id="2364126"/>
    <lineage>
        <taxon>Eukaryota</taxon>
        <taxon>Sar</taxon>
        <taxon>Alveolata</taxon>
        <taxon>Dinophyceae</taxon>
        <taxon>Prorocentrales</taxon>
        <taxon>Prorocentraceae</taxon>
        <taxon>Prorocentrum</taxon>
    </lineage>
</organism>
<feature type="non-terminal residue" evidence="3">
    <location>
        <position position="1"/>
    </location>
</feature>
<feature type="non-terminal residue" evidence="3">
    <location>
        <position position="460"/>
    </location>
</feature>
<keyword evidence="2" id="KW-0732">Signal</keyword>
<reference evidence="3" key="1">
    <citation type="submission" date="2023-10" db="EMBL/GenBank/DDBJ databases">
        <authorList>
            <person name="Chen Y."/>
            <person name="Shah S."/>
            <person name="Dougan E. K."/>
            <person name="Thang M."/>
            <person name="Chan C."/>
        </authorList>
    </citation>
    <scope>NUCLEOTIDE SEQUENCE [LARGE SCALE GENOMIC DNA]</scope>
</reference>
<evidence type="ECO:0000313" key="4">
    <source>
        <dbReference type="Proteomes" id="UP001189429"/>
    </source>
</evidence>
<evidence type="ECO:0008006" key="5">
    <source>
        <dbReference type="Google" id="ProtNLM"/>
    </source>
</evidence>
<feature type="region of interest" description="Disordered" evidence="1">
    <location>
        <begin position="332"/>
        <end position="394"/>
    </location>
</feature>
<feature type="signal peptide" evidence="2">
    <location>
        <begin position="1"/>
        <end position="38"/>
    </location>
</feature>
<dbReference type="EMBL" id="CAUYUJ010021490">
    <property type="protein sequence ID" value="CAK0904919.1"/>
    <property type="molecule type" value="Genomic_DNA"/>
</dbReference>
<dbReference type="Proteomes" id="UP001189429">
    <property type="component" value="Unassembled WGS sequence"/>
</dbReference>
<evidence type="ECO:0000256" key="2">
    <source>
        <dbReference type="SAM" id="SignalP"/>
    </source>
</evidence>
<feature type="compositionally biased region" description="Low complexity" evidence="1">
    <location>
        <begin position="366"/>
        <end position="386"/>
    </location>
</feature>
<evidence type="ECO:0000256" key="1">
    <source>
        <dbReference type="SAM" id="MobiDB-lite"/>
    </source>
</evidence>
<feature type="compositionally biased region" description="Basic and acidic residues" evidence="1">
    <location>
        <begin position="352"/>
        <end position="363"/>
    </location>
</feature>
<evidence type="ECO:0000313" key="3">
    <source>
        <dbReference type="EMBL" id="CAK0904919.1"/>
    </source>
</evidence>
<name>A0ABN9Y0Y2_9DINO</name>
<proteinExistence type="predicted"/>